<protein>
    <submittedName>
        <fullName evidence="11">APSES transcription factor</fullName>
    </submittedName>
</protein>
<proteinExistence type="inferred from homology"/>
<feature type="compositionally biased region" description="Basic and acidic residues" evidence="9">
    <location>
        <begin position="450"/>
        <end position="465"/>
    </location>
</feature>
<evidence type="ECO:0000256" key="8">
    <source>
        <dbReference type="ARBA" id="ARBA00023321"/>
    </source>
</evidence>
<comment type="subcellular location">
    <subcellularLocation>
        <location evidence="1">Nucleus</location>
    </subcellularLocation>
</comment>
<keyword evidence="8" id="KW-0183">Conidiation</keyword>
<reference evidence="11 12" key="1">
    <citation type="journal article" date="2016" name="Genome Biol. Evol.">
        <title>Divergent and convergent evolution of fungal pathogenicity.</title>
        <authorList>
            <person name="Shang Y."/>
            <person name="Xiao G."/>
            <person name="Zheng P."/>
            <person name="Cen K."/>
            <person name="Zhan S."/>
            <person name="Wang C."/>
        </authorList>
    </citation>
    <scope>NUCLEOTIDE SEQUENCE [LARGE SCALE GENOMIC DNA]</scope>
    <source>
        <strain evidence="11 12">RCEF 4871</strain>
    </source>
</reference>
<dbReference type="OrthoDB" id="5407653at2759"/>
<keyword evidence="3" id="KW-0749">Sporulation</keyword>
<feature type="region of interest" description="Disordered" evidence="9">
    <location>
        <begin position="411"/>
        <end position="630"/>
    </location>
</feature>
<dbReference type="FunFam" id="3.10.260.10:FF:000003">
    <property type="entry name" value="Ascospore maturation 1 protein"/>
    <property type="match status" value="1"/>
</dbReference>
<keyword evidence="5" id="KW-0238">DNA-binding</keyword>
<dbReference type="EMBL" id="AZHC01000014">
    <property type="protein sequence ID" value="OAA42168.1"/>
    <property type="molecule type" value="Genomic_DNA"/>
</dbReference>
<feature type="compositionally biased region" description="Polar residues" evidence="9">
    <location>
        <begin position="344"/>
        <end position="357"/>
    </location>
</feature>
<feature type="compositionally biased region" description="Polar residues" evidence="9">
    <location>
        <begin position="475"/>
        <end position="485"/>
    </location>
</feature>
<dbReference type="GO" id="GO:0045944">
    <property type="term" value="P:positive regulation of transcription by RNA polymerase II"/>
    <property type="evidence" value="ECO:0007669"/>
    <property type="project" value="TreeGrafter"/>
</dbReference>
<dbReference type="SMART" id="SM01252">
    <property type="entry name" value="KilA-N"/>
    <property type="match status" value="1"/>
</dbReference>
<keyword evidence="12" id="KW-1185">Reference proteome</keyword>
<feature type="compositionally biased region" description="Polar residues" evidence="9">
    <location>
        <begin position="364"/>
        <end position="385"/>
    </location>
</feature>
<evidence type="ECO:0000256" key="7">
    <source>
        <dbReference type="ARBA" id="ARBA00023242"/>
    </source>
</evidence>
<evidence type="ECO:0000256" key="5">
    <source>
        <dbReference type="ARBA" id="ARBA00023125"/>
    </source>
</evidence>
<dbReference type="PANTHER" id="PTHR47792">
    <property type="entry name" value="PROTEIN SOK2-RELATED"/>
    <property type="match status" value="1"/>
</dbReference>
<dbReference type="GO" id="GO:0003700">
    <property type="term" value="F:DNA-binding transcription factor activity"/>
    <property type="evidence" value="ECO:0007669"/>
    <property type="project" value="TreeGrafter"/>
</dbReference>
<dbReference type="PANTHER" id="PTHR47792:SF1">
    <property type="entry name" value="PROTEIN SOK2-RELATED"/>
    <property type="match status" value="1"/>
</dbReference>
<name>A0A162JBW7_METRR</name>
<evidence type="ECO:0000313" key="12">
    <source>
        <dbReference type="Proteomes" id="UP000243498"/>
    </source>
</evidence>
<accession>A0A162JBW7</accession>
<evidence type="ECO:0000256" key="9">
    <source>
        <dbReference type="SAM" id="MobiDB-lite"/>
    </source>
</evidence>
<feature type="compositionally biased region" description="Polar residues" evidence="9">
    <location>
        <begin position="523"/>
        <end position="544"/>
    </location>
</feature>
<keyword evidence="7" id="KW-0539">Nucleus</keyword>
<dbReference type="GO" id="GO:0048315">
    <property type="term" value="P:conidium formation"/>
    <property type="evidence" value="ECO:0007669"/>
    <property type="project" value="UniProtKB-KW"/>
</dbReference>
<evidence type="ECO:0000259" key="10">
    <source>
        <dbReference type="PROSITE" id="PS51299"/>
    </source>
</evidence>
<dbReference type="Gene3D" id="3.10.260.10">
    <property type="entry name" value="Transcription regulator HTH, APSES-type DNA-binding domain"/>
    <property type="match status" value="1"/>
</dbReference>
<dbReference type="Proteomes" id="UP000243498">
    <property type="component" value="Unassembled WGS sequence"/>
</dbReference>
<keyword evidence="4" id="KW-0805">Transcription regulation</keyword>
<dbReference type="InterPro" id="IPR003163">
    <property type="entry name" value="Tscrpt_reg_HTH_APSES-type"/>
</dbReference>
<dbReference type="AlphaFoldDB" id="A0A162JBW7"/>
<dbReference type="Pfam" id="PF04383">
    <property type="entry name" value="KilA-N"/>
    <property type="match status" value="1"/>
</dbReference>
<dbReference type="PROSITE" id="PS51299">
    <property type="entry name" value="HTH_APSES"/>
    <property type="match status" value="1"/>
</dbReference>
<sequence length="647" mass="69164">MINTITGPATNIVSYDAMNHQNPEMYYPQQHISGGQPPPPQTVTSNNLASYQHPPHLMQPGPGSYNNPNPYGQYPQYANGLASPSAAQSVSNPMGAAPSVLPLPGVAGQTSMANHYAGFDTTGQNPPHGMKPRVTATLWEDEGSLCFQVEARGICVARREDNHMINGTKLLNVAGMTRGRRDGILKSEKIRHVVKIGPMHLKGVWIPYERALDFANKEKITEMLYPLFVHNIGALLYHPTNQTRTSQVMAAAERRKQEQAQIRPPPHPGLPSIQQHQQMALPGSQTPLPSHSGMTSRPTLDRAHTFPTPPGTTAVGGMGASDSFGWQGQAMNGTPGANPMTIETGLNSARSMPNTPATTPPGQPIQNMQSYHPANQGYDNSRQMYSASASQQSPYQNANTANSDRIYSQASSYAKSDMGPPSSRPAASGQSAEQHDAKSANGIMPPEPSAHGHEEEGEHEHEAEYTHNSGVYDASRSSYNYTAPSVGNLANDANINPDMTGSPGHPSSSGRATPRTAAPHQSYYPQNTGYNTPPRVQQTSSTLYSVVANDRGQSTAGPGGDVYAPGADMSNTMPNGYAPQPPLMNGPSGGLKRGREDDEDLSQSGSEANGMGNGEKRRRTIMESSVSAPAYDALNRPAPAIAAPRRR</sequence>
<evidence type="ECO:0000256" key="4">
    <source>
        <dbReference type="ARBA" id="ARBA00023015"/>
    </source>
</evidence>
<dbReference type="OMA" id="HEAEYTH"/>
<evidence type="ECO:0000256" key="1">
    <source>
        <dbReference type="ARBA" id="ARBA00004123"/>
    </source>
</evidence>
<dbReference type="GO" id="GO:0043565">
    <property type="term" value="F:sequence-specific DNA binding"/>
    <property type="evidence" value="ECO:0007669"/>
    <property type="project" value="TreeGrafter"/>
</dbReference>
<dbReference type="STRING" id="1081105.A0A162JBW7"/>
<feature type="compositionally biased region" description="Polar residues" evidence="9">
    <location>
        <begin position="491"/>
        <end position="511"/>
    </location>
</feature>
<gene>
    <name evidence="11" type="ORF">NOR_05017</name>
</gene>
<comment type="similarity">
    <text evidence="2">Belongs to the EFG1/PHD1/stuA family.</text>
</comment>
<dbReference type="SUPFAM" id="SSF54616">
    <property type="entry name" value="DNA-binding domain of Mlu1-box binding protein MBP1"/>
    <property type="match status" value="1"/>
</dbReference>
<dbReference type="InterPro" id="IPR029790">
    <property type="entry name" value="EFG1/Phd1/StuA"/>
</dbReference>
<dbReference type="InterPro" id="IPR018004">
    <property type="entry name" value="KilA/APSES_HTH"/>
</dbReference>
<dbReference type="GO" id="GO:0030435">
    <property type="term" value="P:sporulation resulting in formation of a cellular spore"/>
    <property type="evidence" value="ECO:0007669"/>
    <property type="project" value="UniProtKB-KW"/>
</dbReference>
<feature type="domain" description="HTH APSES-type" evidence="10">
    <location>
        <begin position="133"/>
        <end position="239"/>
    </location>
</feature>
<evidence type="ECO:0000313" key="11">
    <source>
        <dbReference type="EMBL" id="OAA42168.1"/>
    </source>
</evidence>
<evidence type="ECO:0000256" key="6">
    <source>
        <dbReference type="ARBA" id="ARBA00023163"/>
    </source>
</evidence>
<dbReference type="InterPro" id="IPR036887">
    <property type="entry name" value="HTH_APSES_sf"/>
</dbReference>
<comment type="caution">
    <text evidence="11">The sequence shown here is derived from an EMBL/GenBank/DDBJ whole genome shotgun (WGS) entry which is preliminary data.</text>
</comment>
<feature type="compositionally biased region" description="Low complexity" evidence="9">
    <location>
        <begin position="59"/>
        <end position="77"/>
    </location>
</feature>
<organism evidence="11 12">
    <name type="scientific">Metarhizium rileyi (strain RCEF 4871)</name>
    <name type="common">Nomuraea rileyi</name>
    <dbReference type="NCBI Taxonomy" id="1649241"/>
    <lineage>
        <taxon>Eukaryota</taxon>
        <taxon>Fungi</taxon>
        <taxon>Dikarya</taxon>
        <taxon>Ascomycota</taxon>
        <taxon>Pezizomycotina</taxon>
        <taxon>Sordariomycetes</taxon>
        <taxon>Hypocreomycetidae</taxon>
        <taxon>Hypocreales</taxon>
        <taxon>Clavicipitaceae</taxon>
        <taxon>Metarhizium</taxon>
    </lineage>
</organism>
<feature type="region of interest" description="Disordered" evidence="9">
    <location>
        <begin position="26"/>
        <end position="77"/>
    </location>
</feature>
<evidence type="ECO:0000256" key="2">
    <source>
        <dbReference type="ARBA" id="ARBA00007247"/>
    </source>
</evidence>
<evidence type="ECO:0000256" key="3">
    <source>
        <dbReference type="ARBA" id="ARBA00022969"/>
    </source>
</evidence>
<dbReference type="GO" id="GO:0005634">
    <property type="term" value="C:nucleus"/>
    <property type="evidence" value="ECO:0007669"/>
    <property type="project" value="UniProtKB-SubCell"/>
</dbReference>
<feature type="region of interest" description="Disordered" evidence="9">
    <location>
        <begin position="334"/>
        <end position="399"/>
    </location>
</feature>
<keyword evidence="6" id="KW-0804">Transcription</keyword>